<evidence type="ECO:0000256" key="1">
    <source>
        <dbReference type="ARBA" id="ARBA00000707"/>
    </source>
</evidence>
<keyword evidence="15" id="KW-1185">Reference proteome</keyword>
<dbReference type="GO" id="GO:0006508">
    <property type="term" value="P:proteolysis"/>
    <property type="evidence" value="ECO:0007669"/>
    <property type="project" value="UniProtKB-KW"/>
</dbReference>
<comment type="subcellular location">
    <subcellularLocation>
        <location evidence="2">Nucleus</location>
    </subcellularLocation>
</comment>
<keyword evidence="5" id="KW-0833">Ubl conjugation pathway</keyword>
<evidence type="ECO:0000256" key="8">
    <source>
        <dbReference type="ARBA" id="ARBA00023015"/>
    </source>
</evidence>
<dbReference type="PANTHER" id="PTHR14159:SF0">
    <property type="entry name" value="ATAXIN-3-RELATED"/>
    <property type="match status" value="1"/>
</dbReference>
<sequence>MSANWLYHEKQVAALCGVHCLNTLLQGPYFSELDLAQIGQELDRLESELLLGGAKAAGEAGNVDGSG</sequence>
<dbReference type="PROSITE" id="PS50957">
    <property type="entry name" value="JOSEPHIN"/>
    <property type="match status" value="1"/>
</dbReference>
<dbReference type="PANTHER" id="PTHR14159">
    <property type="entry name" value="ATAXIN-3-RELATED"/>
    <property type="match status" value="1"/>
</dbReference>
<evidence type="ECO:0000259" key="12">
    <source>
        <dbReference type="PROSITE" id="PS50957"/>
    </source>
</evidence>
<comment type="caution">
    <text evidence="11">Lacks conserved residue(s) required for the propagation of feature annotation.</text>
</comment>
<keyword evidence="8" id="KW-0805">Transcription regulation</keyword>
<evidence type="ECO:0000256" key="6">
    <source>
        <dbReference type="ARBA" id="ARBA00022801"/>
    </source>
</evidence>
<dbReference type="GO" id="GO:0005634">
    <property type="term" value="C:nucleus"/>
    <property type="evidence" value="ECO:0007669"/>
    <property type="project" value="UniProtKB-SubCell"/>
</dbReference>
<keyword evidence="4" id="KW-0645">Protease</keyword>
<protein>
    <recommendedName>
        <fullName evidence="3">ubiquitinyl hydrolase 1</fullName>
        <ecNumber evidence="3">3.4.19.12</ecNumber>
    </recommendedName>
</protein>
<evidence type="ECO:0000256" key="3">
    <source>
        <dbReference type="ARBA" id="ARBA00012759"/>
    </source>
</evidence>
<dbReference type="EC" id="3.4.19.12" evidence="3"/>
<evidence type="ECO:0000256" key="10">
    <source>
        <dbReference type="ARBA" id="ARBA00023242"/>
    </source>
</evidence>
<evidence type="ECO:0000256" key="7">
    <source>
        <dbReference type="ARBA" id="ARBA00022807"/>
    </source>
</evidence>
<comment type="caution">
    <text evidence="14">The sequence shown here is derived from an EMBL/GenBank/DDBJ whole genome shotgun (WGS) entry which is preliminary data.</text>
</comment>
<evidence type="ECO:0000256" key="2">
    <source>
        <dbReference type="ARBA" id="ARBA00004123"/>
    </source>
</evidence>
<keyword evidence="9" id="KW-0804">Transcription</keyword>
<evidence type="ECO:0000256" key="5">
    <source>
        <dbReference type="ARBA" id="ARBA00022786"/>
    </source>
</evidence>
<comment type="catalytic activity">
    <reaction evidence="1">
        <text>Thiol-dependent hydrolysis of ester, thioester, amide, peptide and isopeptide bonds formed by the C-terminal Gly of ubiquitin (a 76-residue protein attached to proteins as an intracellular targeting signal).</text>
        <dbReference type="EC" id="3.4.19.12"/>
    </reaction>
</comment>
<dbReference type="GO" id="GO:0004843">
    <property type="term" value="F:cysteine-type deubiquitinase activity"/>
    <property type="evidence" value="ECO:0007669"/>
    <property type="project" value="UniProtKB-EC"/>
</dbReference>
<feature type="domain" description="Josephin" evidence="12">
    <location>
        <begin position="3"/>
        <end position="67"/>
    </location>
</feature>
<gene>
    <name evidence="13" type="ORF">HaLaN_23906</name>
    <name evidence="14" type="ORF">HaLaN_30004</name>
</gene>
<keyword evidence="6" id="KW-0378">Hydrolase</keyword>
<evidence type="ECO:0000313" key="15">
    <source>
        <dbReference type="Proteomes" id="UP000485058"/>
    </source>
</evidence>
<dbReference type="Pfam" id="PF02099">
    <property type="entry name" value="Josephin"/>
    <property type="match status" value="1"/>
</dbReference>
<dbReference type="InterPro" id="IPR033865">
    <property type="entry name" value="Ataxin-3"/>
</dbReference>
<proteinExistence type="predicted"/>
<evidence type="ECO:0000256" key="9">
    <source>
        <dbReference type="ARBA" id="ARBA00023163"/>
    </source>
</evidence>
<accession>A0A6A0AED8</accession>
<name>A0A6A0AED8_HAELA</name>
<dbReference type="GO" id="GO:0016579">
    <property type="term" value="P:protein deubiquitination"/>
    <property type="evidence" value="ECO:0007669"/>
    <property type="project" value="InterPro"/>
</dbReference>
<dbReference type="Proteomes" id="UP000485058">
    <property type="component" value="Unassembled WGS sequence"/>
</dbReference>
<evidence type="ECO:0000313" key="14">
    <source>
        <dbReference type="EMBL" id="GFH31045.1"/>
    </source>
</evidence>
<reference evidence="14 15" key="1">
    <citation type="submission" date="2020-02" db="EMBL/GenBank/DDBJ databases">
        <title>Draft genome sequence of Haematococcus lacustris strain NIES-144.</title>
        <authorList>
            <person name="Morimoto D."/>
            <person name="Nakagawa S."/>
            <person name="Yoshida T."/>
            <person name="Sawayama S."/>
        </authorList>
    </citation>
    <scope>NUCLEOTIDE SEQUENCE [LARGE SCALE GENOMIC DNA]</scope>
    <source>
        <strain evidence="14 15">NIES-144</strain>
    </source>
</reference>
<evidence type="ECO:0000256" key="11">
    <source>
        <dbReference type="PROSITE-ProRule" id="PRU00331"/>
    </source>
</evidence>
<dbReference type="EMBL" id="BLLF01005323">
    <property type="protein sequence ID" value="GFH31045.1"/>
    <property type="molecule type" value="Genomic_DNA"/>
</dbReference>
<keyword evidence="7" id="KW-0788">Thiol protease</keyword>
<dbReference type="EMBL" id="BLLF01002941">
    <property type="protein sequence ID" value="GFH25868.1"/>
    <property type="molecule type" value="Genomic_DNA"/>
</dbReference>
<organism evidence="14 15">
    <name type="scientific">Haematococcus lacustris</name>
    <name type="common">Green alga</name>
    <name type="synonym">Haematococcus pluvialis</name>
    <dbReference type="NCBI Taxonomy" id="44745"/>
    <lineage>
        <taxon>Eukaryota</taxon>
        <taxon>Viridiplantae</taxon>
        <taxon>Chlorophyta</taxon>
        <taxon>core chlorophytes</taxon>
        <taxon>Chlorophyceae</taxon>
        <taxon>CS clade</taxon>
        <taxon>Chlamydomonadales</taxon>
        <taxon>Haematococcaceae</taxon>
        <taxon>Haematococcus</taxon>
    </lineage>
</organism>
<evidence type="ECO:0000256" key="4">
    <source>
        <dbReference type="ARBA" id="ARBA00022670"/>
    </source>
</evidence>
<dbReference type="AlphaFoldDB" id="A0A6A0AED8"/>
<evidence type="ECO:0000313" key="13">
    <source>
        <dbReference type="EMBL" id="GFH25868.1"/>
    </source>
</evidence>
<keyword evidence="10" id="KW-0539">Nucleus</keyword>
<feature type="non-terminal residue" evidence="14">
    <location>
        <position position="67"/>
    </location>
</feature>
<feature type="non-terminal residue" evidence="14">
    <location>
        <position position="1"/>
    </location>
</feature>
<dbReference type="InterPro" id="IPR006155">
    <property type="entry name" value="Josephin"/>
</dbReference>